<evidence type="ECO:0000313" key="3">
    <source>
        <dbReference type="Proteomes" id="UP000025227"/>
    </source>
</evidence>
<dbReference type="InterPro" id="IPR036691">
    <property type="entry name" value="Endo/exonu/phosph_ase_sf"/>
</dbReference>
<keyword evidence="3" id="KW-1185">Reference proteome</keyword>
<dbReference type="PANTHER" id="PTHR12121:SF34">
    <property type="entry name" value="PROTEIN ANGEL"/>
    <property type="match status" value="1"/>
</dbReference>
<dbReference type="PANTHER" id="PTHR12121">
    <property type="entry name" value="CARBON CATABOLITE REPRESSOR PROTEIN 4"/>
    <property type="match status" value="1"/>
</dbReference>
<evidence type="ECO:0000256" key="1">
    <source>
        <dbReference type="SAM" id="MobiDB-lite"/>
    </source>
</evidence>
<dbReference type="GO" id="GO:0000175">
    <property type="term" value="F:3'-5'-RNA exonuclease activity"/>
    <property type="evidence" value="ECO:0007669"/>
    <property type="project" value="TreeGrafter"/>
</dbReference>
<dbReference type="InterPro" id="IPR005135">
    <property type="entry name" value="Endo/exonuclease/phosphatase"/>
</dbReference>
<dbReference type="WBParaSite" id="HCON_00145110-00001">
    <property type="protein sequence ID" value="HCON_00145110-00001"/>
    <property type="gene ID" value="HCON_00145110"/>
</dbReference>
<reference evidence="4" key="1">
    <citation type="submission" date="2020-12" db="UniProtKB">
        <authorList>
            <consortium name="WormBaseParasite"/>
        </authorList>
    </citation>
    <scope>IDENTIFICATION</scope>
    <source>
        <strain evidence="4">MHco3</strain>
    </source>
</reference>
<accession>A0A7I5ECS3</accession>
<dbReference type="SUPFAM" id="SSF56219">
    <property type="entry name" value="DNase I-like"/>
    <property type="match status" value="1"/>
</dbReference>
<proteinExistence type="predicted"/>
<feature type="region of interest" description="Disordered" evidence="1">
    <location>
        <begin position="120"/>
        <end position="150"/>
    </location>
</feature>
<feature type="region of interest" description="Disordered" evidence="1">
    <location>
        <begin position="281"/>
        <end position="306"/>
    </location>
</feature>
<dbReference type="OrthoDB" id="10253982at2759"/>
<dbReference type="Proteomes" id="UP000025227">
    <property type="component" value="Unplaced"/>
</dbReference>
<protein>
    <submittedName>
        <fullName evidence="4">Endo/exonuclease/phosphatase domain-containing protein</fullName>
    </submittedName>
</protein>
<dbReference type="Gene3D" id="3.60.10.10">
    <property type="entry name" value="Endonuclease/exonuclease/phosphatase"/>
    <property type="match status" value="1"/>
</dbReference>
<feature type="domain" description="Endonuclease/exonuclease/phosphatase" evidence="2">
    <location>
        <begin position="379"/>
        <end position="539"/>
    </location>
</feature>
<evidence type="ECO:0000313" key="4">
    <source>
        <dbReference type="WBParaSite" id="HCON_00145110-00001"/>
    </source>
</evidence>
<organism evidence="3 4">
    <name type="scientific">Haemonchus contortus</name>
    <name type="common">Barber pole worm</name>
    <dbReference type="NCBI Taxonomy" id="6289"/>
    <lineage>
        <taxon>Eukaryota</taxon>
        <taxon>Metazoa</taxon>
        <taxon>Ecdysozoa</taxon>
        <taxon>Nematoda</taxon>
        <taxon>Chromadorea</taxon>
        <taxon>Rhabditida</taxon>
        <taxon>Rhabditina</taxon>
        <taxon>Rhabditomorpha</taxon>
        <taxon>Strongyloidea</taxon>
        <taxon>Trichostrongylidae</taxon>
        <taxon>Haemonchus</taxon>
    </lineage>
</organism>
<name>A0A7I5ECS3_HAECO</name>
<dbReference type="AlphaFoldDB" id="A0A7I5ECS3"/>
<dbReference type="Pfam" id="PF03372">
    <property type="entry name" value="Exo_endo_phos"/>
    <property type="match status" value="1"/>
</dbReference>
<feature type="compositionally biased region" description="Basic residues" evidence="1">
    <location>
        <begin position="281"/>
        <end position="290"/>
    </location>
</feature>
<sequence length="692" mass="77496">MKLFFLRMNQNGKRKKAEVVSSASFPTSFCRDGTKKNNAIRSAKWLSSIVLPAVTYNMTTPKPAAQNNDAVFVPLVMPKVQTPDSSTSLNIFRMILNDGRRTKPAQPVIDLEADFPTVATGDVTDGPVAKKPRESKEEGEVTDDSSESMSVICVDDDLDSTGATRAGSPDSVTTQQLDCTVKEETTQGKQPTLRDVLSNLSNSCEGDNLEEGEIVEEQSVVVLSEDSMNLTLRSQVEGEVIDLTVEKDNSDCDSEVVCLDDLTIIDEEEITIIKSEKTAKHKRRSSKRMSFRTSVSTDLQKKPSKDDALSKAALELSGVPLRYWETFKAAPVPSSSNTEFRVCCYNVLCQLTTLKTMYLYGHLRADEGPLLWEHRWPILEQELIRLNADILGLQEVQYDHYDSCFRSSMSKVGYLSYYKKRTGMMNDGCAVFVRKSKFDVVSYRIVEYFVAAGTSMDRDQIGQVLRLRCKKTGQELIYANTHLIFNSARGDIKIGQLAMLFANIIDELTKSSCPVIINGDFNIEPLSYVYTYISESSVYLRGLPRNELSGQGQQGGPCVQADSILPSAARIGRDSMFIDEKAPRKAVDNDFFTHPLRLASVYHHFNEDGEKEVSTYHKDVANPDFIFYTIEKKKCVDSALQVFETPELRLLRRLGLPGLRMLQNTLGPWPNHYVPSDHIPLVADFILTKTVK</sequence>
<dbReference type="OMA" id="CVQANNI"/>
<dbReference type="InterPro" id="IPR050410">
    <property type="entry name" value="CCR4/nocturin_mRNA_transcr"/>
</dbReference>
<evidence type="ECO:0000259" key="2">
    <source>
        <dbReference type="Pfam" id="PF03372"/>
    </source>
</evidence>